<reference evidence="2" key="1">
    <citation type="submission" date="2020-11" db="EMBL/GenBank/DDBJ databases">
        <title>Whole-genome analyses of Nonomuraea sp. K274.</title>
        <authorList>
            <person name="Veyisoglu A."/>
        </authorList>
    </citation>
    <scope>NUCLEOTIDE SEQUENCE</scope>
    <source>
        <strain evidence="2">K274</strain>
    </source>
</reference>
<sequence>MRPTAPPPTQTERSTVRPAAMSPALSEASATSEASAVMGGAGPSEAAMVVPGPMVPFEESDGRAVAELAAGLAIAVTAAVEDVADTNRDVAQRLHALAGWLHHHGRTADALVPAAAAAARSRGLAAAEPGLRFMLAEATALLSRLHSALDDLDAATRAAAESVRNLRALAALEPDEYRLRLAEQLLDLGELLMADARPGVALESLQEGMSVAAEHDTSTQARARHLLGLCLDRLDRPADGLAQLEIAAELYGVLSQEDDGYLLHRAEVRASPHSRPPAWPATPHRTHALDATPHWMQALVATPPEQAVSRAARLLEECRAAVESAVEPRAADVHAYVSAQAGLARAWADAGRAEDGFALAMQAAELLQRHAVSDRSHAVAVGRVAAALGRTLMGLGRHKEAVPHLLTAIESYEPRPGASRESGAELAELLILNTVALSRAACSSEAEAAADRLVGLYAALVSERLETPLPLAGALLLQGCIRFTRQNVEGALISATRALEIMPDEPPEPGRLLTATCLELSGLCLAELHDDDAARAKLTEGTELPVERGPAHSDLVNVHVLALARLARLRVREEGPAAAIPLHARLLRLRPLPAPDVLTTLIEELDAALDDPPGALLPPLTDFTEALERTVPLSTGAEVHERYGRYLARFASTAARAGDTIGPREGPAGTPTVREGDTGAPEVSVGDAGAPTVGKGDAGTPEVRVGVAAGGLAVQVYRGLVTVSGTYRDRLGLALAALGRLDPTDLVVLEQAVILLGAQIGDRPAVDERGRVLAETLSRYAVELLERGRAVEALAHCERAADLCDELDDPAVAAVTYARLGSSLAVLDRPQAALEAVTWSLAELERARERGQELPHARAQAIQVRGQVLRAFGRKREAMAHLVEALEIYTRLAQPAAAAEVAGVIADDLLAGGRAEDAAEYARIAATGQPAGTVRHALAVQRLARCHLMLGELTAADTLVERLIPLARRSPDDLTYRAILADSLAQSSELRTLLGLGDGAEAEARAREAIAMYDDLLTTGMNAEALHISRAGAGLTLAAALGTRGLAEDAVGPLREAVAALERYAPGNPALSGLLGRGMLMLGDALMESGRALEASLVFHRGTQVTRDVPARAVAHARLGFCQQELGRDDAADAALRVSAGLLRGLVADSADDGFADLLRDVLRGRLALLRKAGAGDETKPLEDELRRLTAR</sequence>
<evidence type="ECO:0000313" key="3">
    <source>
        <dbReference type="Proteomes" id="UP000605361"/>
    </source>
</evidence>
<protein>
    <recommendedName>
        <fullName evidence="4">Tetratricopeptide repeat protein</fullName>
    </recommendedName>
</protein>
<dbReference type="AlphaFoldDB" id="A0A931AAB0"/>
<dbReference type="EMBL" id="JADOGI010000035">
    <property type="protein sequence ID" value="MBF8186933.1"/>
    <property type="molecule type" value="Genomic_DNA"/>
</dbReference>
<dbReference type="InterPro" id="IPR011990">
    <property type="entry name" value="TPR-like_helical_dom_sf"/>
</dbReference>
<evidence type="ECO:0000256" key="1">
    <source>
        <dbReference type="SAM" id="MobiDB-lite"/>
    </source>
</evidence>
<dbReference type="RefSeq" id="WP_195895899.1">
    <property type="nucleotide sequence ID" value="NZ_JADOGI010000035.1"/>
</dbReference>
<comment type="caution">
    <text evidence="2">The sequence shown here is derived from an EMBL/GenBank/DDBJ whole genome shotgun (WGS) entry which is preliminary data.</text>
</comment>
<dbReference type="InterPro" id="IPR019734">
    <property type="entry name" value="TPR_rpt"/>
</dbReference>
<dbReference type="Gene3D" id="1.25.40.10">
    <property type="entry name" value="Tetratricopeptide repeat domain"/>
    <property type="match status" value="3"/>
</dbReference>
<gene>
    <name evidence="2" type="ORF">ITP53_14525</name>
</gene>
<proteinExistence type="predicted"/>
<evidence type="ECO:0008006" key="4">
    <source>
        <dbReference type="Google" id="ProtNLM"/>
    </source>
</evidence>
<feature type="region of interest" description="Disordered" evidence="1">
    <location>
        <begin position="1"/>
        <end position="39"/>
    </location>
</feature>
<keyword evidence="3" id="KW-1185">Reference proteome</keyword>
<name>A0A931AAB0_9ACTN</name>
<feature type="region of interest" description="Disordered" evidence="1">
    <location>
        <begin position="658"/>
        <end position="699"/>
    </location>
</feature>
<feature type="compositionally biased region" description="Low complexity" evidence="1">
    <location>
        <begin position="22"/>
        <end position="36"/>
    </location>
</feature>
<organism evidence="2 3">
    <name type="scientific">Nonomuraea cypriaca</name>
    <dbReference type="NCBI Taxonomy" id="1187855"/>
    <lineage>
        <taxon>Bacteria</taxon>
        <taxon>Bacillati</taxon>
        <taxon>Actinomycetota</taxon>
        <taxon>Actinomycetes</taxon>
        <taxon>Streptosporangiales</taxon>
        <taxon>Streptosporangiaceae</taxon>
        <taxon>Nonomuraea</taxon>
    </lineage>
</organism>
<dbReference type="Proteomes" id="UP000605361">
    <property type="component" value="Unassembled WGS sequence"/>
</dbReference>
<evidence type="ECO:0000313" key="2">
    <source>
        <dbReference type="EMBL" id="MBF8186933.1"/>
    </source>
</evidence>
<dbReference type="SUPFAM" id="SSF48452">
    <property type="entry name" value="TPR-like"/>
    <property type="match status" value="4"/>
</dbReference>
<accession>A0A931AAB0</accession>
<dbReference type="SMART" id="SM00028">
    <property type="entry name" value="TPR"/>
    <property type="match status" value="9"/>
</dbReference>